<evidence type="ECO:0000313" key="1">
    <source>
        <dbReference type="EMBL" id="KAI9395305.1"/>
    </source>
</evidence>
<sequence length="99" mass="11599">MCQIKSDLDYTRVTHPSYSYCNINNDVKLKETYQGTAHEFFLQSRLSLLVCFEVGMTRCVFKTFDIEGSSVWKIIGIFFFLEVCHHISRKVNYISEKEA</sequence>
<gene>
    <name evidence="1" type="ORF">POPTR_005G213650v4</name>
</gene>
<comment type="caution">
    <text evidence="1">The sequence shown here is derived from an EMBL/GenBank/DDBJ whole genome shotgun (WGS) entry which is preliminary data.</text>
</comment>
<proteinExistence type="predicted"/>
<evidence type="ECO:0000313" key="2">
    <source>
        <dbReference type="Proteomes" id="UP000006729"/>
    </source>
</evidence>
<protein>
    <submittedName>
        <fullName evidence="1">Uncharacterized protein</fullName>
    </submittedName>
</protein>
<accession>A0ACC0T196</accession>
<keyword evidence="2" id="KW-1185">Reference proteome</keyword>
<dbReference type="EMBL" id="CM009294">
    <property type="protein sequence ID" value="KAI9395305.1"/>
    <property type="molecule type" value="Genomic_DNA"/>
</dbReference>
<reference evidence="1 2" key="1">
    <citation type="journal article" date="2006" name="Science">
        <title>The genome of black cottonwood, Populus trichocarpa (Torr. &amp; Gray).</title>
        <authorList>
            <person name="Tuskan G.A."/>
            <person name="Difazio S."/>
            <person name="Jansson S."/>
            <person name="Bohlmann J."/>
            <person name="Grigoriev I."/>
            <person name="Hellsten U."/>
            <person name="Putnam N."/>
            <person name="Ralph S."/>
            <person name="Rombauts S."/>
            <person name="Salamov A."/>
            <person name="Schein J."/>
            <person name="Sterck L."/>
            <person name="Aerts A."/>
            <person name="Bhalerao R.R."/>
            <person name="Bhalerao R.P."/>
            <person name="Blaudez D."/>
            <person name="Boerjan W."/>
            <person name="Brun A."/>
            <person name="Brunner A."/>
            <person name="Busov V."/>
            <person name="Campbell M."/>
            <person name="Carlson J."/>
            <person name="Chalot M."/>
            <person name="Chapman J."/>
            <person name="Chen G.L."/>
            <person name="Cooper D."/>
            <person name="Coutinho P.M."/>
            <person name="Couturier J."/>
            <person name="Covert S."/>
            <person name="Cronk Q."/>
            <person name="Cunningham R."/>
            <person name="Davis J."/>
            <person name="Degroeve S."/>
            <person name="Dejardin A."/>
            <person name="Depamphilis C."/>
            <person name="Detter J."/>
            <person name="Dirks B."/>
            <person name="Dubchak I."/>
            <person name="Duplessis S."/>
            <person name="Ehlting J."/>
            <person name="Ellis B."/>
            <person name="Gendler K."/>
            <person name="Goodstein D."/>
            <person name="Gribskov M."/>
            <person name="Grimwood J."/>
            <person name="Groover A."/>
            <person name="Gunter L."/>
            <person name="Hamberger B."/>
            <person name="Heinze B."/>
            <person name="Helariutta Y."/>
            <person name="Henrissat B."/>
            <person name="Holligan D."/>
            <person name="Holt R."/>
            <person name="Huang W."/>
            <person name="Islam-Faridi N."/>
            <person name="Jones S."/>
            <person name="Jones-Rhoades M."/>
            <person name="Jorgensen R."/>
            <person name="Joshi C."/>
            <person name="Kangasjarvi J."/>
            <person name="Karlsson J."/>
            <person name="Kelleher C."/>
            <person name="Kirkpatrick R."/>
            <person name="Kirst M."/>
            <person name="Kohler A."/>
            <person name="Kalluri U."/>
            <person name="Larimer F."/>
            <person name="Leebens-Mack J."/>
            <person name="Leple J.C."/>
            <person name="Locascio P."/>
            <person name="Lou Y."/>
            <person name="Lucas S."/>
            <person name="Martin F."/>
            <person name="Montanini B."/>
            <person name="Napoli C."/>
            <person name="Nelson D.R."/>
            <person name="Nelson C."/>
            <person name="Nieminen K."/>
            <person name="Nilsson O."/>
            <person name="Pereda V."/>
            <person name="Peter G."/>
            <person name="Philippe R."/>
            <person name="Pilate G."/>
            <person name="Poliakov A."/>
            <person name="Razumovskaya J."/>
            <person name="Richardson P."/>
            <person name="Rinaldi C."/>
            <person name="Ritland K."/>
            <person name="Rouze P."/>
            <person name="Ryaboy D."/>
            <person name="Schmutz J."/>
            <person name="Schrader J."/>
            <person name="Segerman B."/>
            <person name="Shin H."/>
            <person name="Siddiqui A."/>
            <person name="Sterky F."/>
            <person name="Terry A."/>
            <person name="Tsai C.J."/>
            <person name="Uberbacher E."/>
            <person name="Unneberg P."/>
            <person name="Vahala J."/>
            <person name="Wall K."/>
            <person name="Wessler S."/>
            <person name="Yang G."/>
            <person name="Yin T."/>
            <person name="Douglas C."/>
            <person name="Marra M."/>
            <person name="Sandberg G."/>
            <person name="Van de Peer Y."/>
            <person name="Rokhsar D."/>
        </authorList>
    </citation>
    <scope>NUCLEOTIDE SEQUENCE [LARGE SCALE GENOMIC DNA]</scope>
    <source>
        <strain evidence="2">cv. Nisqually</strain>
    </source>
</reference>
<organism evidence="1 2">
    <name type="scientific">Populus trichocarpa</name>
    <name type="common">Western balsam poplar</name>
    <name type="synonym">Populus balsamifera subsp. trichocarpa</name>
    <dbReference type="NCBI Taxonomy" id="3694"/>
    <lineage>
        <taxon>Eukaryota</taxon>
        <taxon>Viridiplantae</taxon>
        <taxon>Streptophyta</taxon>
        <taxon>Embryophyta</taxon>
        <taxon>Tracheophyta</taxon>
        <taxon>Spermatophyta</taxon>
        <taxon>Magnoliopsida</taxon>
        <taxon>eudicotyledons</taxon>
        <taxon>Gunneridae</taxon>
        <taxon>Pentapetalae</taxon>
        <taxon>rosids</taxon>
        <taxon>fabids</taxon>
        <taxon>Malpighiales</taxon>
        <taxon>Salicaceae</taxon>
        <taxon>Saliceae</taxon>
        <taxon>Populus</taxon>
    </lineage>
</organism>
<dbReference type="Proteomes" id="UP000006729">
    <property type="component" value="Chromosome 5"/>
</dbReference>
<name>A0ACC0T196_POPTR</name>